<dbReference type="OrthoDB" id="5396360at2759"/>
<feature type="compositionally biased region" description="Basic residues" evidence="1">
    <location>
        <begin position="639"/>
        <end position="652"/>
    </location>
</feature>
<sequence>MASTLADDARERERPRVSDSEEEDDDATSIRAVTARCRKCGRDVGEFYNSFVKVTNSYVSTPRTPQLSSALYNIACFVYALDEPSNPTNSRYALPALAGSYRIDGVTKTEKIKAASERSELAGCEVAPLDCRCRETLGLLCVRAPKTKASYALPVVFLCNEAQKRECFRQLCNANSPVARDRELFKLPKIELISENTGYVVDPIFEGERGSQQDTAMVSARETETEAGRSITPAVLPKLPPAKQLLQPADTPIVETPHDGGVARPMQLDPLPKSQVEMKDNLQYPPNRREHVVPIASPINGHPPMNGSQHPGYPPVQMDAMDRLQAQVNHALVVLDERMRDISHLENAVKHLDNSMRFVFEELAAVKRELGARPPAPPAAPAVGIDDRTLEVLTQNLTQVATKANEVDSLKMSMELIKRRLSRVEEISQVTSPATVNGQFPPREPIVHPPPQTAVPSQHPGQPVQVLPRQSLPSPHQMVEHRVIPGPHGPMAVPIPPAPHPSDPSSRTVEPDSQPSAGGWTTVNTSAKRGLPNGVEGRVDISGTPLGSPKRPKLAPLEPRQTYDATPQGSYEHEREPLEAPHLRPHSTESYPESVVSQSQPPYGSYQATNDANPDDSWRPESQRPHHGHPQSASASPKRGGRGGGRGRPRKSAQHELDANMGTPEWERNEWTGSQISPDGYYHPITPSTRGGRGNVMRRGSGGAPPPAAIRPGTTMMIQPGDPYAHTKKSRTKPIRNADGVLIRKDGRPDMRSQSSAANLRKVHARKEEERMKESGGIGEHSGLGTSTLSRSVSAEDSRDRDTQSQSPETPDAAEAQIQGDRNDEQSRHELVMKSMFPHGVDDHRKRVYGFPSSDDGHESPGGTIEVHRRQANDNAGTEMKVDETQASPVDDKDGGAVKAVAPDADKSGDAEMKDAESAVADTPATDE</sequence>
<accession>A0A9P4IJQ5</accession>
<name>A0A9P4IJQ5_9PEZI</name>
<feature type="compositionally biased region" description="Basic and acidic residues" evidence="1">
    <location>
        <begin position="904"/>
        <end position="917"/>
    </location>
</feature>
<organism evidence="2 3">
    <name type="scientific">Rhizodiscina lignyota</name>
    <dbReference type="NCBI Taxonomy" id="1504668"/>
    <lineage>
        <taxon>Eukaryota</taxon>
        <taxon>Fungi</taxon>
        <taxon>Dikarya</taxon>
        <taxon>Ascomycota</taxon>
        <taxon>Pezizomycotina</taxon>
        <taxon>Dothideomycetes</taxon>
        <taxon>Pleosporomycetidae</taxon>
        <taxon>Aulographales</taxon>
        <taxon>Rhizodiscinaceae</taxon>
        <taxon>Rhizodiscina</taxon>
    </lineage>
</organism>
<proteinExistence type="predicted"/>
<feature type="compositionally biased region" description="Polar residues" evidence="1">
    <location>
        <begin position="506"/>
        <end position="527"/>
    </location>
</feature>
<keyword evidence="3" id="KW-1185">Reference proteome</keyword>
<feature type="compositionally biased region" description="Basic and acidic residues" evidence="1">
    <location>
        <begin position="571"/>
        <end position="582"/>
    </location>
</feature>
<feature type="compositionally biased region" description="Basic and acidic residues" evidence="1">
    <location>
        <begin position="821"/>
        <end position="832"/>
    </location>
</feature>
<evidence type="ECO:0000313" key="3">
    <source>
        <dbReference type="Proteomes" id="UP000799772"/>
    </source>
</evidence>
<feature type="compositionally biased region" description="Basic and acidic residues" evidence="1">
    <location>
        <begin position="880"/>
        <end position="896"/>
    </location>
</feature>
<feature type="region of interest" description="Disordered" evidence="1">
    <location>
        <begin position="447"/>
        <end position="928"/>
    </location>
</feature>
<dbReference type="Proteomes" id="UP000799772">
    <property type="component" value="Unassembled WGS sequence"/>
</dbReference>
<gene>
    <name evidence="2" type="ORF">NA57DRAFT_55391</name>
</gene>
<feature type="compositionally biased region" description="Basic and acidic residues" evidence="1">
    <location>
        <begin position="794"/>
        <end position="803"/>
    </location>
</feature>
<feature type="compositionally biased region" description="Polar residues" evidence="1">
    <location>
        <begin position="784"/>
        <end position="793"/>
    </location>
</feature>
<protein>
    <submittedName>
        <fullName evidence="2">Uncharacterized protein</fullName>
    </submittedName>
</protein>
<reference evidence="2" key="1">
    <citation type="journal article" date="2020" name="Stud. Mycol.">
        <title>101 Dothideomycetes genomes: a test case for predicting lifestyles and emergence of pathogens.</title>
        <authorList>
            <person name="Haridas S."/>
            <person name="Albert R."/>
            <person name="Binder M."/>
            <person name="Bloem J."/>
            <person name="Labutti K."/>
            <person name="Salamov A."/>
            <person name="Andreopoulos B."/>
            <person name="Baker S."/>
            <person name="Barry K."/>
            <person name="Bills G."/>
            <person name="Bluhm B."/>
            <person name="Cannon C."/>
            <person name="Castanera R."/>
            <person name="Culley D."/>
            <person name="Daum C."/>
            <person name="Ezra D."/>
            <person name="Gonzalez J."/>
            <person name="Henrissat B."/>
            <person name="Kuo A."/>
            <person name="Liang C."/>
            <person name="Lipzen A."/>
            <person name="Lutzoni F."/>
            <person name="Magnuson J."/>
            <person name="Mondo S."/>
            <person name="Nolan M."/>
            <person name="Ohm R."/>
            <person name="Pangilinan J."/>
            <person name="Park H.-J."/>
            <person name="Ramirez L."/>
            <person name="Alfaro M."/>
            <person name="Sun H."/>
            <person name="Tritt A."/>
            <person name="Yoshinaga Y."/>
            <person name="Zwiers L.-H."/>
            <person name="Turgeon B."/>
            <person name="Goodwin S."/>
            <person name="Spatafora J."/>
            <person name="Crous P."/>
            <person name="Grigoriev I."/>
        </authorList>
    </citation>
    <scope>NUCLEOTIDE SEQUENCE</scope>
    <source>
        <strain evidence="2">CBS 133067</strain>
    </source>
</reference>
<comment type="caution">
    <text evidence="2">The sequence shown here is derived from an EMBL/GenBank/DDBJ whole genome shotgun (WGS) entry which is preliminary data.</text>
</comment>
<dbReference type="EMBL" id="ML978125">
    <property type="protein sequence ID" value="KAF2099421.1"/>
    <property type="molecule type" value="Genomic_DNA"/>
</dbReference>
<feature type="compositionally biased region" description="Polar residues" evidence="1">
    <location>
        <begin position="588"/>
        <end position="612"/>
    </location>
</feature>
<feature type="compositionally biased region" description="Basic and acidic residues" evidence="1">
    <location>
        <begin position="742"/>
        <end position="751"/>
    </location>
</feature>
<feature type="region of interest" description="Disordered" evidence="1">
    <location>
        <begin position="1"/>
        <end position="28"/>
    </location>
</feature>
<feature type="compositionally biased region" description="Basic and acidic residues" evidence="1">
    <location>
        <begin position="7"/>
        <end position="19"/>
    </location>
</feature>
<evidence type="ECO:0000313" key="2">
    <source>
        <dbReference type="EMBL" id="KAF2099421.1"/>
    </source>
</evidence>
<dbReference type="AlphaFoldDB" id="A0A9P4IJQ5"/>
<feature type="compositionally biased region" description="Pro residues" evidence="1">
    <location>
        <begin position="493"/>
        <end position="502"/>
    </location>
</feature>
<evidence type="ECO:0000256" key="1">
    <source>
        <dbReference type="SAM" id="MobiDB-lite"/>
    </source>
</evidence>